<sequence length="831" mass="93372">MFARELPTFSIFDHLDKLQIVRQTRTAIRAICPICGGNNLEITTSGKTAGRYACYSNIGCTSEQIREAIAPLVQGNAPGSEAFEKAGSHYRGLGRRINLRVLPAPLKLYKPVLLPAGEIVLATLPEDVDVVPIVQKGLNTEIIYHYSCEQWVLRTDFYNEAGERTHKTTKPWHINADSKNVNSKGEKPWPIYRIHEAEQFAVDQWVLGVEGEKSVESARFLGICTVTWMGSAWSDVDLESGFISLKKAGVAGLIYWPDNDEIGVKKALAIANAAAKIQFPCLVLNPLELWEEMPEKGDIADWVAANGDWSREQFIAIMNRLIGQTADKFTEKLVNWDAEFIEYGGDGGNHRSIIESWCEAEFSDLVAEKYRDQLAWNVEEEQWYRYSANIDGIWGLETSNAVSLICETEIKPYKYYFCDKYGRPHPISHGFTSGVERKLRAKLAVKEWDEITGFIPMINGLLNPTTLELTPHCPAHRLTWCLPYQYSAIPTERFAIATCPPIEAWFNSQVQDQGTIDVLRAYLYAVASGKSEWQQYLEIIGKGGTGKGTYTRLAQALVGLRNTHSTKLQKLEKSNFESASLKGKRLCVITDSERFAGEVSILKAMTGSDLIPYEVKGKQSTSGFIYPGMIIIAGNEAICLQQRFAIASSDYTSGTERRRIGVRFDQQVERKDQQILLDFRTNGEMFGEFAGYIPGLLNWVLSMGEVRAKELLKNHCEASQLLCQQKATMLTETNPLAAWADEELVQETGYRNYVGIAQQIRFTTGDIGQSESWTAYRNANTWLYPNYCQYAQNTGTNPLSQKRFTSLLLDLLQAQLKLPISKGTDRKGVLF</sequence>
<name>A0ACC7SAR2_DOLFA</name>
<dbReference type="Proteomes" id="UP001517388">
    <property type="component" value="Unassembled WGS sequence"/>
</dbReference>
<evidence type="ECO:0000313" key="2">
    <source>
        <dbReference type="Proteomes" id="UP001517388"/>
    </source>
</evidence>
<comment type="caution">
    <text evidence="1">The sequence shown here is derived from an EMBL/GenBank/DDBJ whole genome shotgun (WGS) entry which is preliminary data.</text>
</comment>
<keyword evidence="2" id="KW-1185">Reference proteome</keyword>
<dbReference type="EMBL" id="VILF01000006">
    <property type="protein sequence ID" value="MTJ45565.1"/>
    <property type="molecule type" value="Genomic_DNA"/>
</dbReference>
<accession>A0ACC7SAR2</accession>
<evidence type="ECO:0000313" key="1">
    <source>
        <dbReference type="EMBL" id="MTJ45565.1"/>
    </source>
</evidence>
<organism evidence="1 2">
    <name type="scientific">Dolichospermum flos-aquae UHCC 0037</name>
    <dbReference type="NCBI Taxonomy" id="2590026"/>
    <lineage>
        <taxon>Bacteria</taxon>
        <taxon>Bacillati</taxon>
        <taxon>Cyanobacteriota</taxon>
        <taxon>Cyanophyceae</taxon>
        <taxon>Nostocales</taxon>
        <taxon>Aphanizomenonaceae</taxon>
        <taxon>Dolichospermum</taxon>
    </lineage>
</organism>
<protein>
    <submittedName>
        <fullName evidence="1">Uncharacterized protein</fullName>
    </submittedName>
</protein>
<reference evidence="2" key="1">
    <citation type="journal article" date="2020" name="Toxins">
        <title>Phylogenomic Analysis of Secondary Metabolism in the Toxic Cyanobacterial Genera Anabaena, Dolichospermum and Aphanizomenon.</title>
        <authorList>
            <person name="Oesterholm J."/>
            <person name="Popin R.V."/>
            <person name="Fewer D.P."/>
            <person name="Sivonen K."/>
        </authorList>
    </citation>
    <scope>NUCLEOTIDE SEQUENCE [LARGE SCALE GENOMIC DNA]</scope>
    <source>
        <strain evidence="2">UHCC 0037</strain>
    </source>
</reference>
<gene>
    <name evidence="1" type="ORF">FJR39_21535</name>
</gene>
<proteinExistence type="predicted"/>